<dbReference type="HOGENOM" id="CLU_1066355_0_0_1"/>
<dbReference type="InterPro" id="IPR035979">
    <property type="entry name" value="RBD_domain_sf"/>
</dbReference>
<dbReference type="GeneID" id="8291170"/>
<evidence type="ECO:0000313" key="2">
    <source>
        <dbReference type="Proteomes" id="UP000002036"/>
    </source>
</evidence>
<dbReference type="RefSeq" id="XP_002552311.1">
    <property type="nucleotide sequence ID" value="XM_002552265.1"/>
</dbReference>
<protein>
    <submittedName>
        <fullName evidence="1">KLTH0C01892p</fullName>
    </submittedName>
</protein>
<organism evidence="1 2">
    <name type="scientific">Lachancea thermotolerans (strain ATCC 56472 / CBS 6340 / NRRL Y-8284)</name>
    <name type="common">Yeast</name>
    <name type="synonym">Kluyveromyces thermotolerans</name>
    <dbReference type="NCBI Taxonomy" id="559295"/>
    <lineage>
        <taxon>Eukaryota</taxon>
        <taxon>Fungi</taxon>
        <taxon>Dikarya</taxon>
        <taxon>Ascomycota</taxon>
        <taxon>Saccharomycotina</taxon>
        <taxon>Saccharomycetes</taxon>
        <taxon>Saccharomycetales</taxon>
        <taxon>Saccharomycetaceae</taxon>
        <taxon>Lachancea</taxon>
    </lineage>
</organism>
<dbReference type="OrthoDB" id="4062764at2759"/>
<keyword evidence="2" id="KW-1185">Reference proteome</keyword>
<dbReference type="FunCoup" id="C5DDL2">
    <property type="interactions" value="60"/>
</dbReference>
<accession>C5DDL2</accession>
<dbReference type="OMA" id="KHCFKLY"/>
<sequence length="322" mass="37211">MKSVYLGKRHPFIYFSKVRPGNKIIKLSMSLTDYEQKRDNAPAGNIRTLELRINPMSSSKVVKSVLGKLKSTGNVVGSYPAAHNAARGHGSEDEELKYAKPRILELKSYNPLLAKSDFVDLLPQTRFSTRAVASSVLDFEVLKVRDPRYFQFRDKYRLVFPDHKTMEAYRKYITFSRVDGVRPHFTQSSSQNPEVGYGLYARNLLAAFDSRESFFHTLRSGRGAGTPELTLETIRKTVEPLQTKSLLVWNFPSDLRPYHIMDRFWLYDIKHCFKLYWDPTTGRTLTFMAFNSEDDCARFSQNYHGVYFHENDDCKLLVEALT</sequence>
<dbReference type="eggNOG" id="ENOG502RR5W">
    <property type="taxonomic scope" value="Eukaryota"/>
</dbReference>
<dbReference type="Proteomes" id="UP000002036">
    <property type="component" value="Chromosome C"/>
</dbReference>
<dbReference type="InParanoid" id="C5DDL2"/>
<gene>
    <name evidence="1" type="ordered locus">KLTH0C01892g</name>
</gene>
<dbReference type="EMBL" id="CU928167">
    <property type="protein sequence ID" value="CAR21873.1"/>
    <property type="molecule type" value="Genomic_DNA"/>
</dbReference>
<dbReference type="KEGG" id="lth:KLTH0C01892g"/>
<dbReference type="GO" id="GO:0003676">
    <property type="term" value="F:nucleic acid binding"/>
    <property type="evidence" value="ECO:0007669"/>
    <property type="project" value="InterPro"/>
</dbReference>
<dbReference type="SUPFAM" id="SSF54928">
    <property type="entry name" value="RNA-binding domain, RBD"/>
    <property type="match status" value="1"/>
</dbReference>
<proteinExistence type="predicted"/>
<evidence type="ECO:0000313" key="1">
    <source>
        <dbReference type="EMBL" id="CAR21873.1"/>
    </source>
</evidence>
<dbReference type="AlphaFoldDB" id="C5DDL2"/>
<name>C5DDL2_LACTC</name>
<reference evidence="1 2" key="1">
    <citation type="journal article" date="2009" name="Genome Res.">
        <title>Comparative genomics of protoploid Saccharomycetaceae.</title>
        <authorList>
            <consortium name="The Genolevures Consortium"/>
            <person name="Souciet J.-L."/>
            <person name="Dujon B."/>
            <person name="Gaillardin C."/>
            <person name="Johnston M."/>
            <person name="Baret P.V."/>
            <person name="Cliften P."/>
            <person name="Sherman D.J."/>
            <person name="Weissenbach J."/>
            <person name="Westhof E."/>
            <person name="Wincker P."/>
            <person name="Jubin C."/>
            <person name="Poulain J."/>
            <person name="Barbe V."/>
            <person name="Segurens B."/>
            <person name="Artiguenave F."/>
            <person name="Anthouard V."/>
            <person name="Vacherie B."/>
            <person name="Val M.-E."/>
            <person name="Fulton R.S."/>
            <person name="Minx P."/>
            <person name="Wilson R."/>
            <person name="Durrens P."/>
            <person name="Jean G."/>
            <person name="Marck C."/>
            <person name="Martin T."/>
            <person name="Nikolski M."/>
            <person name="Rolland T."/>
            <person name="Seret M.-L."/>
            <person name="Casaregola S."/>
            <person name="Despons L."/>
            <person name="Fairhead C."/>
            <person name="Fischer G."/>
            <person name="Lafontaine I."/>
            <person name="Leh V."/>
            <person name="Lemaire M."/>
            <person name="de Montigny J."/>
            <person name="Neuveglise C."/>
            <person name="Thierry A."/>
            <person name="Blanc-Lenfle I."/>
            <person name="Bleykasten C."/>
            <person name="Diffels J."/>
            <person name="Fritsch E."/>
            <person name="Frangeul L."/>
            <person name="Goeffon A."/>
            <person name="Jauniaux N."/>
            <person name="Kachouri-Lafond R."/>
            <person name="Payen C."/>
            <person name="Potier S."/>
            <person name="Pribylova L."/>
            <person name="Ozanne C."/>
            <person name="Richard G.-F."/>
            <person name="Sacerdot C."/>
            <person name="Straub M.-L."/>
            <person name="Talla E."/>
        </authorList>
    </citation>
    <scope>NUCLEOTIDE SEQUENCE [LARGE SCALE GENOMIC DNA]</scope>
    <source>
        <strain evidence="2">ATCC 56472 / CBS 6340 / NRRL Y-8284</strain>
    </source>
</reference>
<dbReference type="STRING" id="559295.C5DDL2"/>